<dbReference type="Proteomes" id="UP001528823">
    <property type="component" value="Unassembled WGS sequence"/>
</dbReference>
<gene>
    <name evidence="2" type="ORF">ORQ98_02355</name>
</gene>
<sequence>MTSKQYRFSLVVGIALLVLGVAITGQAATGISLIGLGLTIVTLSFLTKHRRHRSHQSVLLPIAATSARQSSIPTAAQQVR</sequence>
<evidence type="ECO:0000256" key="1">
    <source>
        <dbReference type="SAM" id="Phobius"/>
    </source>
</evidence>
<keyword evidence="1" id="KW-0812">Transmembrane</keyword>
<accession>A0ABT5U3B7</accession>
<feature type="transmembrane region" description="Helical" evidence="1">
    <location>
        <begin position="7"/>
        <end position="24"/>
    </location>
</feature>
<dbReference type="RefSeq" id="WP_274687172.1">
    <property type="nucleotide sequence ID" value="NZ_JAPMOU010000002.1"/>
</dbReference>
<evidence type="ECO:0000313" key="2">
    <source>
        <dbReference type="EMBL" id="MDE1460802.1"/>
    </source>
</evidence>
<feature type="transmembrane region" description="Helical" evidence="1">
    <location>
        <begin position="30"/>
        <end position="47"/>
    </location>
</feature>
<reference evidence="2 3" key="1">
    <citation type="submission" date="2022-11" db="EMBL/GenBank/DDBJ databases">
        <title>Spartinivicinus poritis sp. nov., isolated from scleractinian coral Porites lutea.</title>
        <authorList>
            <person name="Zhang G."/>
            <person name="Cai L."/>
            <person name="Wei Q."/>
        </authorList>
    </citation>
    <scope>NUCLEOTIDE SEQUENCE [LARGE SCALE GENOMIC DNA]</scope>
    <source>
        <strain evidence="2 3">A2-2</strain>
    </source>
</reference>
<name>A0ABT5U3B7_9GAMM</name>
<proteinExistence type="predicted"/>
<protein>
    <submittedName>
        <fullName evidence="2">Uncharacterized protein</fullName>
    </submittedName>
</protein>
<keyword evidence="3" id="KW-1185">Reference proteome</keyword>
<comment type="caution">
    <text evidence="2">The sequence shown here is derived from an EMBL/GenBank/DDBJ whole genome shotgun (WGS) entry which is preliminary data.</text>
</comment>
<evidence type="ECO:0000313" key="3">
    <source>
        <dbReference type="Proteomes" id="UP001528823"/>
    </source>
</evidence>
<keyword evidence="1" id="KW-0472">Membrane</keyword>
<organism evidence="2 3">
    <name type="scientific">Spartinivicinus poritis</name>
    <dbReference type="NCBI Taxonomy" id="2994640"/>
    <lineage>
        <taxon>Bacteria</taxon>
        <taxon>Pseudomonadati</taxon>
        <taxon>Pseudomonadota</taxon>
        <taxon>Gammaproteobacteria</taxon>
        <taxon>Oceanospirillales</taxon>
        <taxon>Zooshikellaceae</taxon>
        <taxon>Spartinivicinus</taxon>
    </lineage>
</organism>
<dbReference type="EMBL" id="JAPMOU010000002">
    <property type="protein sequence ID" value="MDE1460802.1"/>
    <property type="molecule type" value="Genomic_DNA"/>
</dbReference>
<keyword evidence="1" id="KW-1133">Transmembrane helix</keyword>